<evidence type="ECO:0000313" key="2">
    <source>
        <dbReference type="Proteomes" id="UP000219252"/>
    </source>
</evidence>
<keyword evidence="2" id="KW-1185">Reference proteome</keyword>
<gene>
    <name evidence="1" type="ORF">SAMN05877842_1323</name>
</gene>
<dbReference type="AlphaFoldDB" id="A0A285UTF2"/>
<dbReference type="OrthoDB" id="8233337at2"/>
<accession>A0A285UTF2</accession>
<dbReference type="Proteomes" id="UP000219252">
    <property type="component" value="Unassembled WGS sequence"/>
</dbReference>
<organism evidence="1 2">
    <name type="scientific">Ureibacillus acetophenoni</name>
    <dbReference type="NCBI Taxonomy" id="614649"/>
    <lineage>
        <taxon>Bacteria</taxon>
        <taxon>Bacillati</taxon>
        <taxon>Bacillota</taxon>
        <taxon>Bacilli</taxon>
        <taxon>Bacillales</taxon>
        <taxon>Caryophanaceae</taxon>
        <taxon>Ureibacillus</taxon>
    </lineage>
</organism>
<name>A0A285UTF2_9BACL</name>
<sequence length="120" mass="13821">MVEVIGVYEVNEDVHLIELKIDTKPSDVNVEGFTQEIEGVSKDDWQVAYDEYYLNDEGSKVIGDFFNKPAEDLTPTRIAFFLYFVDFTTPLLTPFGKVNLPSPLHMPERLKDIIEFEEVD</sequence>
<evidence type="ECO:0000313" key="1">
    <source>
        <dbReference type="EMBL" id="SOC45089.1"/>
    </source>
</evidence>
<reference evidence="2" key="1">
    <citation type="submission" date="2017-08" db="EMBL/GenBank/DDBJ databases">
        <authorList>
            <person name="Varghese N."/>
            <person name="Submissions S."/>
        </authorList>
    </citation>
    <scope>NUCLEOTIDE SEQUENCE [LARGE SCALE GENOMIC DNA]</scope>
    <source>
        <strain evidence="2">JC23</strain>
    </source>
</reference>
<proteinExistence type="predicted"/>
<dbReference type="RefSeq" id="WP_097151297.1">
    <property type="nucleotide sequence ID" value="NZ_OBQC01000032.1"/>
</dbReference>
<dbReference type="EMBL" id="OBQC01000032">
    <property type="protein sequence ID" value="SOC45089.1"/>
    <property type="molecule type" value="Genomic_DNA"/>
</dbReference>
<protein>
    <submittedName>
        <fullName evidence="1">Uncharacterized protein</fullName>
    </submittedName>
</protein>